<dbReference type="AlphaFoldDB" id="L9YMY2"/>
<dbReference type="EMBL" id="AOIJ01000086">
    <property type="protein sequence ID" value="ELY75484.1"/>
    <property type="molecule type" value="Genomic_DNA"/>
</dbReference>
<gene>
    <name evidence="3" type="ORF">C486_19828</name>
</gene>
<feature type="domain" description="DUF7998" evidence="2">
    <location>
        <begin position="37"/>
        <end position="186"/>
    </location>
</feature>
<evidence type="ECO:0000313" key="3">
    <source>
        <dbReference type="EMBL" id="ELY75484.1"/>
    </source>
</evidence>
<proteinExistence type="predicted"/>
<dbReference type="InterPro" id="IPR058311">
    <property type="entry name" value="DUF7998"/>
</dbReference>
<accession>L9YMY2</accession>
<feature type="region of interest" description="Disordered" evidence="1">
    <location>
        <begin position="19"/>
        <end position="44"/>
    </location>
</feature>
<keyword evidence="4" id="KW-1185">Reference proteome</keyword>
<sequence>MGDMFGKSYWTTRNVAQSTMNPFSSGRSTDGGDSEGSFDAPGSFVPDHVPEPGAFLEGHDVLDGEEHVAFHDVTRDLFEERGVYDATFGYNLARLNLDRRHPDAGYRYAVDAADPTVLRAEFSPTTEFCPQADALVKGSFRAWNGLSDRHEYDLVRVRVCPSHHQSESLNGTLESLEAQYLESGEVPTDPVGNGPGTGSTGADDDETSVQSPF</sequence>
<protein>
    <recommendedName>
        <fullName evidence="2">DUF7998 domain-containing protein</fullName>
    </recommendedName>
</protein>
<comment type="caution">
    <text evidence="3">The sequence shown here is derived from an EMBL/GenBank/DDBJ whole genome shotgun (WGS) entry which is preliminary data.</text>
</comment>
<dbReference type="Proteomes" id="UP000011592">
    <property type="component" value="Unassembled WGS sequence"/>
</dbReference>
<evidence type="ECO:0000256" key="1">
    <source>
        <dbReference type="SAM" id="MobiDB-lite"/>
    </source>
</evidence>
<feature type="region of interest" description="Disordered" evidence="1">
    <location>
        <begin position="182"/>
        <end position="213"/>
    </location>
</feature>
<dbReference type="Pfam" id="PF25979">
    <property type="entry name" value="DUF7998"/>
    <property type="match status" value="1"/>
</dbReference>
<dbReference type="PATRIC" id="fig|1230459.4.peg.3929"/>
<organism evidence="3 4">
    <name type="scientific">Natrinema gari JCM 14663</name>
    <dbReference type="NCBI Taxonomy" id="1230459"/>
    <lineage>
        <taxon>Archaea</taxon>
        <taxon>Methanobacteriati</taxon>
        <taxon>Methanobacteriota</taxon>
        <taxon>Stenosarchaea group</taxon>
        <taxon>Halobacteria</taxon>
        <taxon>Halobacteriales</taxon>
        <taxon>Natrialbaceae</taxon>
        <taxon>Natrinema</taxon>
    </lineage>
</organism>
<name>L9YMY2_9EURY</name>
<evidence type="ECO:0000259" key="2">
    <source>
        <dbReference type="Pfam" id="PF25979"/>
    </source>
</evidence>
<reference evidence="3 4" key="1">
    <citation type="journal article" date="2014" name="PLoS Genet.">
        <title>Phylogenetically driven sequencing of extremely halophilic archaea reveals strategies for static and dynamic osmo-response.</title>
        <authorList>
            <person name="Becker E.A."/>
            <person name="Seitzer P.M."/>
            <person name="Tritt A."/>
            <person name="Larsen D."/>
            <person name="Krusor M."/>
            <person name="Yao A.I."/>
            <person name="Wu D."/>
            <person name="Madern D."/>
            <person name="Eisen J.A."/>
            <person name="Darling A.E."/>
            <person name="Facciotti M.T."/>
        </authorList>
    </citation>
    <scope>NUCLEOTIDE SEQUENCE [LARGE SCALE GENOMIC DNA]</scope>
    <source>
        <strain evidence="3 4">JCM 14663</strain>
    </source>
</reference>
<feature type="compositionally biased region" description="Polar residues" evidence="1">
    <location>
        <begin position="19"/>
        <end position="28"/>
    </location>
</feature>
<evidence type="ECO:0000313" key="4">
    <source>
        <dbReference type="Proteomes" id="UP000011592"/>
    </source>
</evidence>